<keyword evidence="2" id="KW-0812">Transmembrane</keyword>
<feature type="transmembrane region" description="Helical" evidence="2">
    <location>
        <begin position="726"/>
        <end position="748"/>
    </location>
</feature>
<keyword evidence="2" id="KW-0472">Membrane</keyword>
<dbReference type="VEuPathDB" id="FungiDB:BTJ68_05074"/>
<evidence type="ECO:0000256" key="1">
    <source>
        <dbReference type="SAM" id="MobiDB-lite"/>
    </source>
</evidence>
<evidence type="ECO:0000313" key="3">
    <source>
        <dbReference type="EMBL" id="RMZ32296.1"/>
    </source>
</evidence>
<evidence type="ECO:0000256" key="2">
    <source>
        <dbReference type="SAM" id="Phobius"/>
    </source>
</evidence>
<evidence type="ECO:0000313" key="4">
    <source>
        <dbReference type="Proteomes" id="UP000281677"/>
    </source>
</evidence>
<feature type="transmembrane region" description="Helical" evidence="2">
    <location>
        <begin position="253"/>
        <end position="275"/>
    </location>
</feature>
<feature type="compositionally biased region" description="Low complexity" evidence="1">
    <location>
        <begin position="51"/>
        <end position="61"/>
    </location>
</feature>
<organism evidence="3 4">
    <name type="scientific">Hortaea werneckii</name>
    <name type="common">Black yeast</name>
    <name type="synonym">Cladosporium werneckii</name>
    <dbReference type="NCBI Taxonomy" id="91943"/>
    <lineage>
        <taxon>Eukaryota</taxon>
        <taxon>Fungi</taxon>
        <taxon>Dikarya</taxon>
        <taxon>Ascomycota</taxon>
        <taxon>Pezizomycotina</taxon>
        <taxon>Dothideomycetes</taxon>
        <taxon>Dothideomycetidae</taxon>
        <taxon>Mycosphaerellales</taxon>
        <taxon>Teratosphaeriaceae</taxon>
        <taxon>Hortaea</taxon>
    </lineage>
</organism>
<dbReference type="Proteomes" id="UP000281677">
    <property type="component" value="Unassembled WGS sequence"/>
</dbReference>
<accession>A0A3M7J405</accession>
<keyword evidence="2" id="KW-1133">Transmembrane helix</keyword>
<feature type="region of interest" description="Disordered" evidence="1">
    <location>
        <begin position="1"/>
        <end position="87"/>
    </location>
</feature>
<name>A0A3M7J405_HORWE</name>
<comment type="caution">
    <text evidence="3">The sequence shown here is derived from an EMBL/GenBank/DDBJ whole genome shotgun (WGS) entry which is preliminary data.</text>
</comment>
<feature type="transmembrane region" description="Helical" evidence="2">
    <location>
        <begin position="115"/>
        <end position="135"/>
    </location>
</feature>
<reference evidence="3 4" key="1">
    <citation type="journal article" date="2018" name="BMC Genomics">
        <title>Genomic evidence for intraspecific hybridization in a clonal and extremely halotolerant yeast.</title>
        <authorList>
            <person name="Gostincar C."/>
            <person name="Stajich J.E."/>
            <person name="Zupancic J."/>
            <person name="Zalar P."/>
            <person name="Gunde-Cimerman N."/>
        </authorList>
    </citation>
    <scope>NUCLEOTIDE SEQUENCE [LARGE SCALE GENOMIC DNA]</scope>
    <source>
        <strain evidence="3 4">EXF-120</strain>
    </source>
</reference>
<feature type="compositionally biased region" description="Polar residues" evidence="1">
    <location>
        <begin position="1"/>
        <end position="10"/>
    </location>
</feature>
<dbReference type="AlphaFoldDB" id="A0A3M7J405"/>
<dbReference type="OrthoDB" id="5381672at2759"/>
<dbReference type="EMBL" id="QWIT01000073">
    <property type="protein sequence ID" value="RMZ32296.1"/>
    <property type="molecule type" value="Genomic_DNA"/>
</dbReference>
<sequence length="830" mass="91352">MAESDTQNGRPPNCPPASFESNGAASEEHHSFLGPQSQGDIELDSIDASSHRSSSSRTSSETPREHHGSTSYAPLHQGDVNASSKTGAQSETLVVKAIDDEESGLPPSTRLKRSIYTIVIALVYSSLALFAWILLCVQSFRPITTESYRVNVLNGSVYYDFTSHGGPYPQTSPYVRNEEYFQGARVVQALTSVLTIPLTSALCSKAAVAFFQRKASMGLSMRKLTTMADRGWTDPETILKVLFGGFKRWGSSFLLFAILLNVLGAVIAPLTQVFLSTKTIKVPAYPSQSEDVMDIMDYFADADKYSYEEDWENEDNNRVSLQTRSFLTSASTYDLQPRIWQESYNCSWDMQSQKDKQLPDACKTGGTTFGVLSLLKAPYLAQLPKDYNTGVVRQFIPRFNVSISRENITEQGMPSECNVDQPGIFYVNYANEAKMEPEIWPAGEWGLEACMPDHQGTSPWKATRSRQDFTETLYMKLKTIRQQSTTFPDVPQTSAGDHIFKITLNTTAGYFELPNYMNGQTAGPLLTDGPRFHCGVDCPGQENYRDGRDVNSQEISSRQATQIVPNSTVELENVANKGPLLTVAMALFGENSFIPTRLSGFAANLTNGDDSSGTSKKCVDQAPLMGLLHDTRGTSWGHVGSIGECITELFVSTRSTDEQIAAYVKAFIRNDGAVVPFNEDETMTNAFLSAAYLALEAWMDTPYNKRGSSIMFDLGADTDIPVISKAGMVLISVLLGLDLACLLGLAIYSSLTRTWTDQFDAFAMMRLGAAMHENVPLHVSYSHSRVKALDTTSGFVGDGPEETSKGSIRQLTLGANAPVQRQREYCCYKI</sequence>
<proteinExistence type="predicted"/>
<protein>
    <submittedName>
        <fullName evidence="3">Uncharacterized protein</fullName>
    </submittedName>
</protein>
<gene>
    <name evidence="3" type="ORF">D0859_03584</name>
</gene>